<keyword evidence="1" id="KW-0645">Protease</keyword>
<sequence length="139" mass="15695">MQQNAVVTSWGSLTQSIELYAWLYQTNVTLIMQDTCQMCWPVMEGNICALEDSYRKRCTGKNAGDPLILYGELIGIVSYATLCTIDYPDLYTAVYYYKTWIDNHATSSGIQTHPNMGTAAVMFAVSTIVMYLHSLYQQC</sequence>
<dbReference type="SUPFAM" id="SSF50494">
    <property type="entry name" value="Trypsin-like serine proteases"/>
    <property type="match status" value="1"/>
</dbReference>
<feature type="domain" description="Peptidase S1" evidence="5">
    <location>
        <begin position="2"/>
        <end position="101"/>
    </location>
</feature>
<evidence type="ECO:0000256" key="3">
    <source>
        <dbReference type="ARBA" id="ARBA00022825"/>
    </source>
</evidence>
<name>A0A0L7RGG2_9HYME</name>
<dbReference type="GO" id="GO:0004252">
    <property type="term" value="F:serine-type endopeptidase activity"/>
    <property type="evidence" value="ECO:0007669"/>
    <property type="project" value="InterPro"/>
</dbReference>
<keyword evidence="4" id="KW-1015">Disulfide bond</keyword>
<evidence type="ECO:0000256" key="4">
    <source>
        <dbReference type="ARBA" id="ARBA00023157"/>
    </source>
</evidence>
<dbReference type="OrthoDB" id="60866at2759"/>
<protein>
    <submittedName>
        <fullName evidence="6">Trypsin eta</fullName>
    </submittedName>
</protein>
<dbReference type="PANTHER" id="PTHR24276:SF98">
    <property type="entry name" value="FI18310P1-RELATED"/>
    <property type="match status" value="1"/>
</dbReference>
<dbReference type="InterPro" id="IPR009003">
    <property type="entry name" value="Peptidase_S1_PA"/>
</dbReference>
<dbReference type="Proteomes" id="UP000053825">
    <property type="component" value="Unassembled WGS sequence"/>
</dbReference>
<dbReference type="InterPro" id="IPR043504">
    <property type="entry name" value="Peptidase_S1_PA_chymotrypsin"/>
</dbReference>
<evidence type="ECO:0000313" key="7">
    <source>
        <dbReference type="Proteomes" id="UP000053825"/>
    </source>
</evidence>
<keyword evidence="3" id="KW-0720">Serine protease</keyword>
<dbReference type="Pfam" id="PF00089">
    <property type="entry name" value="Trypsin"/>
    <property type="match status" value="1"/>
</dbReference>
<organism evidence="6 7">
    <name type="scientific">Habropoda laboriosa</name>
    <dbReference type="NCBI Taxonomy" id="597456"/>
    <lineage>
        <taxon>Eukaryota</taxon>
        <taxon>Metazoa</taxon>
        <taxon>Ecdysozoa</taxon>
        <taxon>Arthropoda</taxon>
        <taxon>Hexapoda</taxon>
        <taxon>Insecta</taxon>
        <taxon>Pterygota</taxon>
        <taxon>Neoptera</taxon>
        <taxon>Endopterygota</taxon>
        <taxon>Hymenoptera</taxon>
        <taxon>Apocrita</taxon>
        <taxon>Aculeata</taxon>
        <taxon>Apoidea</taxon>
        <taxon>Anthophila</taxon>
        <taxon>Apidae</taxon>
        <taxon>Habropoda</taxon>
    </lineage>
</organism>
<dbReference type="STRING" id="597456.A0A0L7RGG2"/>
<dbReference type="InterPro" id="IPR001254">
    <property type="entry name" value="Trypsin_dom"/>
</dbReference>
<reference evidence="6 7" key="1">
    <citation type="submission" date="2015-07" db="EMBL/GenBank/DDBJ databases">
        <title>The genome of Habropoda laboriosa.</title>
        <authorList>
            <person name="Pan H."/>
            <person name="Kapheim K."/>
        </authorList>
    </citation>
    <scope>NUCLEOTIDE SEQUENCE [LARGE SCALE GENOMIC DNA]</scope>
    <source>
        <strain evidence="6">0110345459</strain>
    </source>
</reference>
<evidence type="ECO:0000256" key="2">
    <source>
        <dbReference type="ARBA" id="ARBA00022801"/>
    </source>
</evidence>
<evidence type="ECO:0000313" key="6">
    <source>
        <dbReference type="EMBL" id="KOC69893.1"/>
    </source>
</evidence>
<proteinExistence type="predicted"/>
<dbReference type="Gene3D" id="2.40.10.10">
    <property type="entry name" value="Trypsin-like serine proteases"/>
    <property type="match status" value="1"/>
</dbReference>
<gene>
    <name evidence="6" type="ORF">WH47_09111</name>
</gene>
<dbReference type="GO" id="GO:0006508">
    <property type="term" value="P:proteolysis"/>
    <property type="evidence" value="ECO:0007669"/>
    <property type="project" value="UniProtKB-KW"/>
</dbReference>
<dbReference type="PANTHER" id="PTHR24276">
    <property type="entry name" value="POLYSERASE-RELATED"/>
    <property type="match status" value="1"/>
</dbReference>
<dbReference type="EMBL" id="KQ414597">
    <property type="protein sequence ID" value="KOC69893.1"/>
    <property type="molecule type" value="Genomic_DNA"/>
</dbReference>
<evidence type="ECO:0000259" key="5">
    <source>
        <dbReference type="Pfam" id="PF00089"/>
    </source>
</evidence>
<dbReference type="InterPro" id="IPR050430">
    <property type="entry name" value="Peptidase_S1"/>
</dbReference>
<evidence type="ECO:0000256" key="1">
    <source>
        <dbReference type="ARBA" id="ARBA00022670"/>
    </source>
</evidence>
<keyword evidence="2" id="KW-0378">Hydrolase</keyword>
<keyword evidence="7" id="KW-1185">Reference proteome</keyword>
<dbReference type="AlphaFoldDB" id="A0A0L7RGG2"/>
<accession>A0A0L7RGG2</accession>